<feature type="compositionally biased region" description="Acidic residues" evidence="1">
    <location>
        <begin position="237"/>
        <end position="249"/>
    </location>
</feature>
<name>A0A7R8VLC6_TIMDO</name>
<gene>
    <name evidence="2" type="ORF">TDIB3V08_LOCUS6191</name>
</gene>
<dbReference type="EMBL" id="OA567151">
    <property type="protein sequence ID" value="CAD7199956.1"/>
    <property type="molecule type" value="Genomic_DNA"/>
</dbReference>
<accession>A0A7R8VLC6</accession>
<organism evidence="2">
    <name type="scientific">Timema douglasi</name>
    <name type="common">Walking stick</name>
    <dbReference type="NCBI Taxonomy" id="61478"/>
    <lineage>
        <taxon>Eukaryota</taxon>
        <taxon>Metazoa</taxon>
        <taxon>Ecdysozoa</taxon>
        <taxon>Arthropoda</taxon>
        <taxon>Hexapoda</taxon>
        <taxon>Insecta</taxon>
        <taxon>Pterygota</taxon>
        <taxon>Neoptera</taxon>
        <taxon>Polyneoptera</taxon>
        <taxon>Phasmatodea</taxon>
        <taxon>Timematodea</taxon>
        <taxon>Timematoidea</taxon>
        <taxon>Timematidae</taxon>
        <taxon>Timema</taxon>
    </lineage>
</organism>
<reference evidence="2" key="1">
    <citation type="submission" date="2020-11" db="EMBL/GenBank/DDBJ databases">
        <authorList>
            <person name="Tran Van P."/>
        </authorList>
    </citation>
    <scope>NUCLEOTIDE SEQUENCE</scope>
</reference>
<feature type="region of interest" description="Disordered" evidence="1">
    <location>
        <begin position="332"/>
        <end position="360"/>
    </location>
</feature>
<feature type="region of interest" description="Disordered" evidence="1">
    <location>
        <begin position="224"/>
        <end position="249"/>
    </location>
</feature>
<evidence type="ECO:0000313" key="2">
    <source>
        <dbReference type="EMBL" id="CAD7199956.1"/>
    </source>
</evidence>
<dbReference type="AlphaFoldDB" id="A0A7R8VLC6"/>
<protein>
    <submittedName>
        <fullName evidence="2">Uncharacterized protein</fullName>
    </submittedName>
</protein>
<evidence type="ECO:0000256" key="1">
    <source>
        <dbReference type="SAM" id="MobiDB-lite"/>
    </source>
</evidence>
<proteinExistence type="predicted"/>
<sequence length="446" mass="50645">MNVVLDEKRGFMVHAESISTRTLKEMNKIISIGQERFRLSMLLILGYGSSAWAQKFRKVRMKRKIRSLQRSILLRPFGAYRTVATDALSIVLGIWPLDLEIGSRAAMYWSRKGKLDRGGVNGRQVRRFLLNEWQEDWDGSVTGRRTYQLSPNSSPLLVHYIIDHGPYWVDLFLRRLTDSRQYTAPGGSYIPPTERCGQVEPVGYDADKVSKRKRDKYITELKHRRQVRQMGQTETEQKEETEDESDATEDIVQTADEPGGAKLPAEKRSEVTSVEKGDIALSLTPHRWSRMGTIEILGWSCQASGPISCGIRSRWSAIFNRALPKVADRGMPASHWGSHRSGGLLDPEEGETHSGEGVPGAADLSPSCLGGYSVLEATWVRTPDHQYLYRRTTVEPRVPGFINRVVSPRVSVGKAELCHEREKPIRAQLRSFKAFRRHHQQSYKQD</sequence>